<evidence type="ECO:0000256" key="8">
    <source>
        <dbReference type="ARBA" id="ARBA00022832"/>
    </source>
</evidence>
<dbReference type="InterPro" id="IPR006162">
    <property type="entry name" value="Ppantetheine_attach_site"/>
</dbReference>
<keyword evidence="9" id="KW-0809">Transit peptide</keyword>
<dbReference type="AlphaFoldDB" id="A0AAN6JQH2"/>
<keyword evidence="10" id="KW-0249">Electron transport</keyword>
<evidence type="ECO:0000313" key="16">
    <source>
        <dbReference type="EMBL" id="KAK0529416.1"/>
    </source>
</evidence>
<dbReference type="PROSITE" id="PS00012">
    <property type="entry name" value="PHOSPHOPANTETHEINE"/>
    <property type="match status" value="1"/>
</dbReference>
<sequence length="153" mass="15701">MLTAAFARTAAAAAAASSSRQVVVRAASASAAAAARATRASSFLPQASAAAAARLSPPSLFAVRTYASSGGPSVEDIEKRIRDVLASFEKVKASAITPSASFTSDLGLDSLDAVEVVMAIEEEFNIEIPDEEADNITTVQQAIDYVSHAPEAV</sequence>
<dbReference type="EMBL" id="JAPDMQ010000244">
    <property type="protein sequence ID" value="KAK0529416.1"/>
    <property type="molecule type" value="Genomic_DNA"/>
</dbReference>
<proteinExistence type="inferred from homology"/>
<comment type="pathway">
    <text evidence="2">Lipid metabolism; fatty acid biosynthesis.</text>
</comment>
<keyword evidence="13 14" id="KW-0275">Fatty acid biosynthesis</keyword>
<dbReference type="GO" id="GO:0000035">
    <property type="term" value="F:acyl binding"/>
    <property type="evidence" value="ECO:0007669"/>
    <property type="project" value="TreeGrafter"/>
</dbReference>
<comment type="similarity">
    <text evidence="3">Belongs to the acyl carrier protein (ACP) family.</text>
</comment>
<dbReference type="HAMAP" id="MF_01217">
    <property type="entry name" value="Acyl_carrier"/>
    <property type="match status" value="1"/>
</dbReference>
<evidence type="ECO:0000256" key="14">
    <source>
        <dbReference type="RuleBase" id="RU000722"/>
    </source>
</evidence>
<evidence type="ECO:0000256" key="4">
    <source>
        <dbReference type="ARBA" id="ARBA00022448"/>
    </source>
</evidence>
<dbReference type="InterPro" id="IPR003231">
    <property type="entry name" value="ACP"/>
</dbReference>
<dbReference type="PROSITE" id="PS50075">
    <property type="entry name" value="CARRIER"/>
    <property type="match status" value="1"/>
</dbReference>
<evidence type="ECO:0000256" key="10">
    <source>
        <dbReference type="ARBA" id="ARBA00022982"/>
    </source>
</evidence>
<evidence type="ECO:0000256" key="5">
    <source>
        <dbReference type="ARBA" id="ARBA00022450"/>
    </source>
</evidence>
<name>A0AAN6JQH2_9BASI</name>
<keyword evidence="6 14" id="KW-0444">Lipid biosynthesis</keyword>
<protein>
    <recommendedName>
        <fullName evidence="14">Acyl carrier protein</fullName>
    </recommendedName>
</protein>
<dbReference type="NCBIfam" id="NF002148">
    <property type="entry name" value="PRK00982.1-2"/>
    <property type="match status" value="1"/>
</dbReference>
<dbReference type="InterPro" id="IPR036736">
    <property type="entry name" value="ACP-like_sf"/>
</dbReference>
<keyword evidence="5 14" id="KW-0596">Phosphopantetheine</keyword>
<comment type="subcellular location">
    <subcellularLocation>
        <location evidence="1">Mitochondrion</location>
    </subcellularLocation>
</comment>
<dbReference type="Pfam" id="PF00550">
    <property type="entry name" value="PP-binding"/>
    <property type="match status" value="1"/>
</dbReference>
<keyword evidence="17" id="KW-1185">Reference proteome</keyword>
<evidence type="ECO:0000256" key="1">
    <source>
        <dbReference type="ARBA" id="ARBA00004173"/>
    </source>
</evidence>
<dbReference type="PANTHER" id="PTHR20863:SF28">
    <property type="entry name" value="ACYL CARRIER PROTEIN, MITOCHONDRIAL"/>
    <property type="match status" value="1"/>
</dbReference>
<evidence type="ECO:0000256" key="7">
    <source>
        <dbReference type="ARBA" id="ARBA00022553"/>
    </source>
</evidence>
<comment type="caution">
    <text evidence="16">The sequence shown here is derived from an EMBL/GenBank/DDBJ whole genome shotgun (WGS) entry which is preliminary data.</text>
</comment>
<dbReference type="Gene3D" id="1.10.1200.10">
    <property type="entry name" value="ACP-like"/>
    <property type="match status" value="1"/>
</dbReference>
<keyword evidence="11" id="KW-0443">Lipid metabolism</keyword>
<keyword evidence="8" id="KW-0276">Fatty acid metabolism</keyword>
<dbReference type="SUPFAM" id="SSF47336">
    <property type="entry name" value="ACP-like"/>
    <property type="match status" value="1"/>
</dbReference>
<evidence type="ECO:0000259" key="15">
    <source>
        <dbReference type="PROSITE" id="PS50075"/>
    </source>
</evidence>
<evidence type="ECO:0000256" key="13">
    <source>
        <dbReference type="ARBA" id="ARBA00023160"/>
    </source>
</evidence>
<evidence type="ECO:0000256" key="12">
    <source>
        <dbReference type="ARBA" id="ARBA00023128"/>
    </source>
</evidence>
<evidence type="ECO:0000313" key="17">
    <source>
        <dbReference type="Proteomes" id="UP001176521"/>
    </source>
</evidence>
<keyword evidence="7" id="KW-0597">Phosphoprotein</keyword>
<evidence type="ECO:0000256" key="6">
    <source>
        <dbReference type="ARBA" id="ARBA00022516"/>
    </source>
</evidence>
<dbReference type="NCBIfam" id="TIGR00517">
    <property type="entry name" value="acyl_carrier"/>
    <property type="match status" value="1"/>
</dbReference>
<dbReference type="GO" id="GO:0099128">
    <property type="term" value="C:mitochondrial [2Fe-2S] assembly complex"/>
    <property type="evidence" value="ECO:0007669"/>
    <property type="project" value="UniProtKB-ARBA"/>
</dbReference>
<dbReference type="Proteomes" id="UP001176521">
    <property type="component" value="Unassembled WGS sequence"/>
</dbReference>
<dbReference type="GO" id="GO:0000036">
    <property type="term" value="F:acyl carrier activity"/>
    <property type="evidence" value="ECO:0007669"/>
    <property type="project" value="TreeGrafter"/>
</dbReference>
<evidence type="ECO:0000256" key="3">
    <source>
        <dbReference type="ARBA" id="ARBA00010930"/>
    </source>
</evidence>
<dbReference type="InterPro" id="IPR009081">
    <property type="entry name" value="PP-bd_ACP"/>
</dbReference>
<evidence type="ECO:0000256" key="11">
    <source>
        <dbReference type="ARBA" id="ARBA00023098"/>
    </source>
</evidence>
<feature type="domain" description="Carrier" evidence="15">
    <location>
        <begin position="75"/>
        <end position="150"/>
    </location>
</feature>
<keyword evidence="4" id="KW-0813">Transport</keyword>
<reference evidence="16" key="1">
    <citation type="journal article" date="2023" name="PhytoFront">
        <title>Draft Genome Resources of Seven Strains of Tilletia horrida, Causal Agent of Kernel Smut of Rice.</title>
        <authorList>
            <person name="Khanal S."/>
            <person name="Antony Babu S."/>
            <person name="Zhou X.G."/>
        </authorList>
    </citation>
    <scope>NUCLEOTIDE SEQUENCE</scope>
    <source>
        <strain evidence="16">TX3</strain>
    </source>
</reference>
<gene>
    <name evidence="16" type="primary">ACP2</name>
    <name evidence="16" type="ORF">OC842_004252</name>
</gene>
<accession>A0AAN6JQH2</accession>
<dbReference type="FunFam" id="1.10.1200.10:FF:000003">
    <property type="entry name" value="Acyl carrier protein"/>
    <property type="match status" value="1"/>
</dbReference>
<comment type="function">
    <text evidence="14">Carrier of the growing fatty acid chain in fatty acid biosynthesis.</text>
</comment>
<dbReference type="PANTHER" id="PTHR20863">
    <property type="entry name" value="ACYL CARRIER PROTEIN"/>
    <property type="match status" value="1"/>
</dbReference>
<organism evidence="16 17">
    <name type="scientific">Tilletia horrida</name>
    <dbReference type="NCBI Taxonomy" id="155126"/>
    <lineage>
        <taxon>Eukaryota</taxon>
        <taxon>Fungi</taxon>
        <taxon>Dikarya</taxon>
        <taxon>Basidiomycota</taxon>
        <taxon>Ustilaginomycotina</taxon>
        <taxon>Exobasidiomycetes</taxon>
        <taxon>Tilletiales</taxon>
        <taxon>Tilletiaceae</taxon>
        <taxon>Tilletia</taxon>
    </lineage>
</organism>
<keyword evidence="12" id="KW-0496">Mitochondrion</keyword>
<evidence type="ECO:0000256" key="2">
    <source>
        <dbReference type="ARBA" id="ARBA00005194"/>
    </source>
</evidence>
<evidence type="ECO:0000256" key="9">
    <source>
        <dbReference type="ARBA" id="ARBA00022946"/>
    </source>
</evidence>